<accession>A0A0F9PSL7</accession>
<reference evidence="1" key="1">
    <citation type="journal article" date="2015" name="Nature">
        <title>Complex archaea that bridge the gap between prokaryotes and eukaryotes.</title>
        <authorList>
            <person name="Spang A."/>
            <person name="Saw J.H."/>
            <person name="Jorgensen S.L."/>
            <person name="Zaremba-Niedzwiedzka K."/>
            <person name="Martijn J."/>
            <person name="Lind A.E."/>
            <person name="van Eijk R."/>
            <person name="Schleper C."/>
            <person name="Guy L."/>
            <person name="Ettema T.J."/>
        </authorList>
    </citation>
    <scope>NUCLEOTIDE SEQUENCE</scope>
</reference>
<organism evidence="1">
    <name type="scientific">marine sediment metagenome</name>
    <dbReference type="NCBI Taxonomy" id="412755"/>
    <lineage>
        <taxon>unclassified sequences</taxon>
        <taxon>metagenomes</taxon>
        <taxon>ecological metagenomes</taxon>
    </lineage>
</organism>
<evidence type="ECO:0008006" key="2">
    <source>
        <dbReference type="Google" id="ProtNLM"/>
    </source>
</evidence>
<proteinExistence type="predicted"/>
<evidence type="ECO:0000313" key="1">
    <source>
        <dbReference type="EMBL" id="KKN04056.1"/>
    </source>
</evidence>
<comment type="caution">
    <text evidence="1">The sequence shown here is derived from an EMBL/GenBank/DDBJ whole genome shotgun (WGS) entry which is preliminary data.</text>
</comment>
<name>A0A0F9PSL7_9ZZZZ</name>
<dbReference type="EMBL" id="LAZR01004964">
    <property type="protein sequence ID" value="KKN04056.1"/>
    <property type="molecule type" value="Genomic_DNA"/>
</dbReference>
<dbReference type="AlphaFoldDB" id="A0A0F9PSL7"/>
<gene>
    <name evidence="1" type="ORF">LCGC14_1101390</name>
</gene>
<protein>
    <recommendedName>
        <fullName evidence="2">DksA C4-type domain-containing protein</fullName>
    </recommendedName>
</protein>
<sequence length="106" mass="12413">MKRKRVIRIKDPHLQKIRNNLRGLILDAASEKMSQLRELDTYYEHLGEKEKAHEVTKEVQEILVALKKSICMCEVCGTTKEDMIYVPKYKSWFCIACAKMNRVSIP</sequence>